<evidence type="ECO:0000313" key="2">
    <source>
        <dbReference type="Proteomes" id="UP000527315"/>
    </source>
</evidence>
<name>A0A7J4L1Q5_9ARCH</name>
<organism evidence="1 2">
    <name type="scientific">Candidatus Iainarchaeum sp</name>
    <dbReference type="NCBI Taxonomy" id="3101447"/>
    <lineage>
        <taxon>Archaea</taxon>
        <taxon>Candidatus Iainarchaeota</taxon>
        <taxon>Candidatus Iainarchaeia</taxon>
        <taxon>Candidatus Iainarchaeales</taxon>
        <taxon>Candidatus Iainarchaeaceae</taxon>
        <taxon>Candidatus Iainarchaeum</taxon>
    </lineage>
</organism>
<dbReference type="AlphaFoldDB" id="A0A7J4L1Q5"/>
<dbReference type="Proteomes" id="UP000527315">
    <property type="component" value="Unassembled WGS sequence"/>
</dbReference>
<comment type="caution">
    <text evidence="1">The sequence shown here is derived from an EMBL/GenBank/DDBJ whole genome shotgun (WGS) entry which is preliminary data.</text>
</comment>
<gene>
    <name evidence="1" type="ORF">HA227_05050</name>
</gene>
<feature type="non-terminal residue" evidence="1">
    <location>
        <position position="1"/>
    </location>
</feature>
<reference evidence="2" key="1">
    <citation type="journal article" date="2020" name="bioRxiv">
        <title>A rank-normalized archaeal taxonomy based on genome phylogeny resolves widespread incomplete and uneven classifications.</title>
        <authorList>
            <person name="Rinke C."/>
            <person name="Chuvochina M."/>
            <person name="Mussig A.J."/>
            <person name="Chaumeil P.-A."/>
            <person name="Waite D.W."/>
            <person name="Whitman W.B."/>
            <person name="Parks D.H."/>
            <person name="Hugenholtz P."/>
        </authorList>
    </citation>
    <scope>NUCLEOTIDE SEQUENCE [LARGE SCALE GENOMIC DNA]</scope>
</reference>
<protein>
    <recommendedName>
        <fullName evidence="3">Transcription factor zinc-finger domain-containing protein</fullName>
    </recommendedName>
</protein>
<sequence>FEKACPNCNSTELELYQGGIMGWQYKCRKCGWIGLPLEKKTLEGMK</sequence>
<accession>A0A7J4L1Q5</accession>
<evidence type="ECO:0000313" key="1">
    <source>
        <dbReference type="EMBL" id="HIH33586.1"/>
    </source>
</evidence>
<proteinExistence type="predicted"/>
<evidence type="ECO:0008006" key="3">
    <source>
        <dbReference type="Google" id="ProtNLM"/>
    </source>
</evidence>
<dbReference type="EMBL" id="DUFJ01000110">
    <property type="protein sequence ID" value="HIH33586.1"/>
    <property type="molecule type" value="Genomic_DNA"/>
</dbReference>